<organism evidence="2 3">
    <name type="scientific">Paraburkholderia elongata</name>
    <dbReference type="NCBI Taxonomy" id="2675747"/>
    <lineage>
        <taxon>Bacteria</taxon>
        <taxon>Pseudomonadati</taxon>
        <taxon>Pseudomonadota</taxon>
        <taxon>Betaproteobacteria</taxon>
        <taxon>Burkholderiales</taxon>
        <taxon>Burkholderiaceae</taxon>
        <taxon>Paraburkholderia</taxon>
    </lineage>
</organism>
<keyword evidence="1" id="KW-0812">Transmembrane</keyword>
<feature type="transmembrane region" description="Helical" evidence="1">
    <location>
        <begin position="69"/>
        <end position="86"/>
    </location>
</feature>
<evidence type="ECO:0000313" key="2">
    <source>
        <dbReference type="EMBL" id="NPT53828.1"/>
    </source>
</evidence>
<dbReference type="EMBL" id="WOEZ01000020">
    <property type="protein sequence ID" value="NPT53828.1"/>
    <property type="molecule type" value="Genomic_DNA"/>
</dbReference>
<evidence type="ECO:0000256" key="1">
    <source>
        <dbReference type="SAM" id="Phobius"/>
    </source>
</evidence>
<reference evidence="2 3" key="1">
    <citation type="submission" date="2019-11" db="EMBL/GenBank/DDBJ databases">
        <title>Metabolism of dissolved organic matter in forest soils.</title>
        <authorList>
            <person name="Cyle K.T."/>
            <person name="Wilhelm R.C."/>
            <person name="Martinez C.E."/>
        </authorList>
    </citation>
    <scope>NUCLEOTIDE SEQUENCE [LARGE SCALE GENOMIC DNA]</scope>
    <source>
        <strain evidence="2 3">5N</strain>
    </source>
</reference>
<comment type="caution">
    <text evidence="2">The sequence shown here is derived from an EMBL/GenBank/DDBJ whole genome shotgun (WGS) entry which is preliminary data.</text>
</comment>
<dbReference type="RefSeq" id="WP_172160752.1">
    <property type="nucleotide sequence ID" value="NZ_WOEZ01000020.1"/>
</dbReference>
<dbReference type="Proteomes" id="UP000655523">
    <property type="component" value="Unassembled WGS sequence"/>
</dbReference>
<protein>
    <submittedName>
        <fullName evidence="2">Uncharacterized protein</fullName>
    </submittedName>
</protein>
<keyword evidence="3" id="KW-1185">Reference proteome</keyword>
<keyword evidence="1" id="KW-0472">Membrane</keyword>
<dbReference type="AlphaFoldDB" id="A0A972NKA7"/>
<accession>A0A972NKA7</accession>
<name>A0A972NKA7_9BURK</name>
<evidence type="ECO:0000313" key="3">
    <source>
        <dbReference type="Proteomes" id="UP000655523"/>
    </source>
</evidence>
<proteinExistence type="predicted"/>
<feature type="transmembrane region" description="Helical" evidence="1">
    <location>
        <begin position="37"/>
        <end position="57"/>
    </location>
</feature>
<sequence>MLAEVFKRPLSLLIPNALIVFAIQYHETGRMTAFGIAAYLITFLVTGMVIEGLNVWWRRRFGTGKGSGIAQAGLWSAAAVCLYLFFRHFDRG</sequence>
<gene>
    <name evidence="2" type="ORF">GNZ13_04165</name>
</gene>
<keyword evidence="1" id="KW-1133">Transmembrane helix</keyword>